<sequence length="176" mass="19290">MSLAVFMWFSPCSVAVDTRIPARWERGADNRRWDRLGSKGKTMSYRVFSLVVMASLLPALGYVTYQWIDVSVSYGYSSSGEDEALADGKRFRRLLLTALKGQDKASVLSLLTEDAKTHPDEHILIKDEGDSVSYEGQDFRFGEKGVLEGIGQGVGIPSRRACGGHDAPKNAPCTAP</sequence>
<evidence type="ECO:0000313" key="2">
    <source>
        <dbReference type="Proteomes" id="UP000316093"/>
    </source>
</evidence>
<dbReference type="KEGG" id="lpy:FIV34_11505"/>
<dbReference type="Pfam" id="PF15581">
    <property type="entry name" value="Imm58"/>
    <property type="match status" value="1"/>
</dbReference>
<keyword evidence="2" id="KW-1185">Reference proteome</keyword>
<name>A0A4Y5Z3S5_9GAMM</name>
<accession>A0A4Y5Z3S5</accession>
<dbReference type="AlphaFoldDB" id="A0A4Y5Z3S5"/>
<protein>
    <submittedName>
        <fullName evidence="1">Uncharacterized protein</fullName>
    </submittedName>
</protein>
<gene>
    <name evidence="1" type="ORF">FIV34_11505</name>
</gene>
<dbReference type="EMBL" id="CP041046">
    <property type="protein sequence ID" value="QDE39787.1"/>
    <property type="molecule type" value="Genomic_DNA"/>
</dbReference>
<reference evidence="1 2" key="1">
    <citation type="submission" date="2019-06" db="EMBL/GenBank/DDBJ databases">
        <title>A complete genome sequence for Luteibacter pinisoli MAH-14.</title>
        <authorList>
            <person name="Baltrus D.A."/>
        </authorList>
    </citation>
    <scope>NUCLEOTIDE SEQUENCE [LARGE SCALE GENOMIC DNA]</scope>
    <source>
        <strain evidence="1 2">MAH-14</strain>
    </source>
</reference>
<organism evidence="1 2">
    <name type="scientific">Luteibacter pinisoli</name>
    <dbReference type="NCBI Taxonomy" id="2589080"/>
    <lineage>
        <taxon>Bacteria</taxon>
        <taxon>Pseudomonadati</taxon>
        <taxon>Pseudomonadota</taxon>
        <taxon>Gammaproteobacteria</taxon>
        <taxon>Lysobacterales</taxon>
        <taxon>Rhodanobacteraceae</taxon>
        <taxon>Luteibacter</taxon>
    </lineage>
</organism>
<evidence type="ECO:0000313" key="1">
    <source>
        <dbReference type="EMBL" id="QDE39787.1"/>
    </source>
</evidence>
<dbReference type="Proteomes" id="UP000316093">
    <property type="component" value="Chromosome"/>
</dbReference>
<dbReference type="InterPro" id="IPR028968">
    <property type="entry name" value="Imm58"/>
</dbReference>
<proteinExistence type="predicted"/>